<evidence type="ECO:0000259" key="4">
    <source>
        <dbReference type="Pfam" id="PF05662"/>
    </source>
</evidence>
<reference evidence="5 6" key="1">
    <citation type="submission" date="2020-08" db="EMBL/GenBank/DDBJ databases">
        <title>Genome sequence of Thermomonas carbonis KCTC 42013T.</title>
        <authorList>
            <person name="Hyun D.-W."/>
            <person name="Bae J.-W."/>
        </authorList>
    </citation>
    <scope>NUCLEOTIDE SEQUENCE [LARGE SCALE GENOMIC DNA]</scope>
    <source>
        <strain evidence="5 6">KCTC 42013</strain>
    </source>
</reference>
<dbReference type="InterPro" id="IPR045584">
    <property type="entry name" value="Pilin-like"/>
</dbReference>
<evidence type="ECO:0000256" key="1">
    <source>
        <dbReference type="ARBA" id="ARBA00022448"/>
    </source>
</evidence>
<dbReference type="SUPFAM" id="SSF101967">
    <property type="entry name" value="Adhesin YadA, collagen-binding domain"/>
    <property type="match status" value="1"/>
</dbReference>
<keyword evidence="1" id="KW-0813">Transport</keyword>
<sequence length="216" mass="22380">MRLRHRPVPLAATLLLALLLPPLAIAHDAQNQQIKNVAAGTDPSDAVNVAQMESRDQQVLAAAQKHAEIGDDATLAAAKAHANAGDAATLTASKAYTDTTATQTLNSAKAHTDVKFAAWNDTFTQYQQQVDRRFAQTDRRIDQIGAMGSAMTHMAVNAANGDSAKGRIALGVGAQGGQGAVSIGYGKRIGDRGSFSFGASFSNGESAVGGGFGFDL</sequence>
<keyword evidence="6" id="KW-1185">Reference proteome</keyword>
<evidence type="ECO:0000256" key="2">
    <source>
        <dbReference type="ARBA" id="ARBA00022927"/>
    </source>
</evidence>
<dbReference type="GO" id="GO:0015031">
    <property type="term" value="P:protein transport"/>
    <property type="evidence" value="ECO:0007669"/>
    <property type="project" value="UniProtKB-KW"/>
</dbReference>
<dbReference type="Pfam" id="PF05662">
    <property type="entry name" value="YadA_stalk"/>
    <property type="match status" value="1"/>
</dbReference>
<dbReference type="EMBL" id="CP060719">
    <property type="protein sequence ID" value="QNN70879.1"/>
    <property type="molecule type" value="Genomic_DNA"/>
</dbReference>
<dbReference type="Gene3D" id="2.150.10.10">
    <property type="entry name" value="Serralysin-like metalloprotease, C-terminal"/>
    <property type="match status" value="1"/>
</dbReference>
<protein>
    <recommendedName>
        <fullName evidence="4">Trimeric autotransporter adhesin YadA-like stalk domain-containing protein</fullName>
    </recommendedName>
</protein>
<organism evidence="5 6">
    <name type="scientific">Thermomonas carbonis</name>
    <dbReference type="NCBI Taxonomy" id="1463158"/>
    <lineage>
        <taxon>Bacteria</taxon>
        <taxon>Pseudomonadati</taxon>
        <taxon>Pseudomonadota</taxon>
        <taxon>Gammaproteobacteria</taxon>
        <taxon>Lysobacterales</taxon>
        <taxon>Lysobacteraceae</taxon>
        <taxon>Thermomonas</taxon>
    </lineage>
</organism>
<dbReference type="KEGG" id="tcn:H9L16_04655"/>
<dbReference type="InterPro" id="IPR011049">
    <property type="entry name" value="Serralysin-like_metalloprot_C"/>
</dbReference>
<proteinExistence type="predicted"/>
<evidence type="ECO:0000313" key="6">
    <source>
        <dbReference type="Proteomes" id="UP000515804"/>
    </source>
</evidence>
<keyword evidence="2" id="KW-0653">Protein transport</keyword>
<feature type="signal peptide" evidence="3">
    <location>
        <begin position="1"/>
        <end position="26"/>
    </location>
</feature>
<feature type="chain" id="PRO_5028978090" description="Trimeric autotransporter adhesin YadA-like stalk domain-containing protein" evidence="3">
    <location>
        <begin position="27"/>
        <end position="216"/>
    </location>
</feature>
<dbReference type="InterPro" id="IPR008635">
    <property type="entry name" value="Coiled_stalk_dom"/>
</dbReference>
<keyword evidence="3" id="KW-0732">Signal</keyword>
<evidence type="ECO:0000256" key="3">
    <source>
        <dbReference type="SAM" id="SignalP"/>
    </source>
</evidence>
<dbReference type="RefSeq" id="WP_187553394.1">
    <property type="nucleotide sequence ID" value="NZ_BMZL01000001.1"/>
</dbReference>
<feature type="domain" description="Trimeric autotransporter adhesin YadA-like stalk" evidence="4">
    <location>
        <begin position="33"/>
        <end position="64"/>
    </location>
</feature>
<name>A0A7G9SSQ4_9GAMM</name>
<dbReference type="Gene3D" id="3.30.1300.30">
    <property type="entry name" value="GSPII I/J protein-like"/>
    <property type="match status" value="1"/>
</dbReference>
<dbReference type="SUPFAM" id="SSF54523">
    <property type="entry name" value="Pili subunits"/>
    <property type="match status" value="1"/>
</dbReference>
<evidence type="ECO:0000313" key="5">
    <source>
        <dbReference type="EMBL" id="QNN70879.1"/>
    </source>
</evidence>
<gene>
    <name evidence="5" type="ORF">H9L16_04655</name>
</gene>
<dbReference type="GO" id="GO:0019867">
    <property type="term" value="C:outer membrane"/>
    <property type="evidence" value="ECO:0007669"/>
    <property type="project" value="InterPro"/>
</dbReference>
<accession>A0A7G9SSQ4</accession>
<dbReference type="AlphaFoldDB" id="A0A7G9SSQ4"/>
<dbReference type="Proteomes" id="UP000515804">
    <property type="component" value="Chromosome"/>
</dbReference>